<protein>
    <submittedName>
        <fullName evidence="6">Radical SAM domain protein</fullName>
    </submittedName>
</protein>
<dbReference type="CDD" id="cd01335">
    <property type="entry name" value="Radical_SAM"/>
    <property type="match status" value="1"/>
</dbReference>
<keyword evidence="1" id="KW-0949">S-adenosyl-L-methionine</keyword>
<keyword evidence="4" id="KW-0411">Iron-sulfur</keyword>
<sequence>MSKRLLLRRFEKAYAYNAKTDYIYELDEEALSFLTSLDGREVEIEEELYEYLKEEGFFGNSLPDFKEQKEFPSLRYLLVHVTYNCNLKCEHCYVERKNVFMSREVFEALARNFYEMGGLKLIVTGGEPLTHPEIFDFLREARRYPYRIVLLTNGLLIDERIARKLSKFVDEVQISLDGLEGHKMLRGVDYRVVVEKIKLLKEFVDVSVATMITKYNLEEFEKMKTLMESLDVKSWNIDFPSCSEEVVPDFDKASLISLGFGEAHEAEEGYSCGTHLASVTPKGEVTKCGFFEDAVGDVFNLEEAWSELRKKYIWRLSELKCECDFVEKCRGGCRYRALHYSGDIFGEDPVMCAIFKAR</sequence>
<dbReference type="Gene3D" id="3.20.20.70">
    <property type="entry name" value="Aldolase class I"/>
    <property type="match status" value="1"/>
</dbReference>
<dbReference type="Pfam" id="PF04055">
    <property type="entry name" value="Radical_SAM"/>
    <property type="match status" value="1"/>
</dbReference>
<dbReference type="AlphaFoldDB" id="D3RZ58"/>
<dbReference type="EMBL" id="CP001899">
    <property type="protein sequence ID" value="ADC65771.1"/>
    <property type="molecule type" value="Genomic_DNA"/>
</dbReference>
<dbReference type="InterPro" id="IPR058240">
    <property type="entry name" value="rSAM_sf"/>
</dbReference>
<dbReference type="InterPro" id="IPR007197">
    <property type="entry name" value="rSAM"/>
</dbReference>
<evidence type="ECO:0000256" key="2">
    <source>
        <dbReference type="ARBA" id="ARBA00022723"/>
    </source>
</evidence>
<dbReference type="SFLD" id="SFLDS00029">
    <property type="entry name" value="Radical_SAM"/>
    <property type="match status" value="1"/>
</dbReference>
<dbReference type="PROSITE" id="PS51918">
    <property type="entry name" value="RADICAL_SAM"/>
    <property type="match status" value="1"/>
</dbReference>
<dbReference type="PANTHER" id="PTHR11228:SF7">
    <property type="entry name" value="PQQA PEPTIDE CYCLASE"/>
    <property type="match status" value="1"/>
</dbReference>
<dbReference type="InterPro" id="IPR023885">
    <property type="entry name" value="4Fe4S-binding_SPASM_dom"/>
</dbReference>
<dbReference type="PaxDb" id="589924-Ferp_1622"/>
<dbReference type="GO" id="GO:0003824">
    <property type="term" value="F:catalytic activity"/>
    <property type="evidence" value="ECO:0007669"/>
    <property type="project" value="InterPro"/>
</dbReference>
<dbReference type="STRING" id="589924.Ferp_1622"/>
<dbReference type="GO" id="GO:0046872">
    <property type="term" value="F:metal ion binding"/>
    <property type="evidence" value="ECO:0007669"/>
    <property type="project" value="UniProtKB-KW"/>
</dbReference>
<name>D3RZ58_FERPA</name>
<dbReference type="InterPro" id="IPR050377">
    <property type="entry name" value="Radical_SAM_PqqE_MftC-like"/>
</dbReference>
<evidence type="ECO:0000313" key="6">
    <source>
        <dbReference type="EMBL" id="ADC65771.1"/>
    </source>
</evidence>
<dbReference type="SUPFAM" id="SSF102114">
    <property type="entry name" value="Radical SAM enzymes"/>
    <property type="match status" value="1"/>
</dbReference>
<dbReference type="PANTHER" id="PTHR11228">
    <property type="entry name" value="RADICAL SAM DOMAIN PROTEIN"/>
    <property type="match status" value="1"/>
</dbReference>
<dbReference type="HOGENOM" id="CLU_009273_4_4_2"/>
<dbReference type="SFLD" id="SFLDG01067">
    <property type="entry name" value="SPASM/twitch_domain_containing"/>
    <property type="match status" value="1"/>
</dbReference>
<organism evidence="6 7">
    <name type="scientific">Ferroglobus placidus (strain DSM 10642 / AEDII12DO)</name>
    <dbReference type="NCBI Taxonomy" id="589924"/>
    <lineage>
        <taxon>Archaea</taxon>
        <taxon>Methanobacteriati</taxon>
        <taxon>Methanobacteriota</taxon>
        <taxon>Archaeoglobi</taxon>
        <taxon>Archaeoglobales</taxon>
        <taxon>Archaeoglobaceae</taxon>
        <taxon>Ferroglobus</taxon>
    </lineage>
</organism>
<evidence type="ECO:0000256" key="1">
    <source>
        <dbReference type="ARBA" id="ARBA00022691"/>
    </source>
</evidence>
<proteinExistence type="predicted"/>
<reference evidence="6 7" key="2">
    <citation type="journal article" date="2011" name="Stand. Genomic Sci.">
        <title>Complete genome sequence of Ferroglobus placidus AEDII12DO.</title>
        <authorList>
            <person name="Anderson I."/>
            <person name="Risso C."/>
            <person name="Holmes D."/>
            <person name="Lucas S."/>
            <person name="Copeland A."/>
            <person name="Lapidus A."/>
            <person name="Cheng J.F."/>
            <person name="Bruce D."/>
            <person name="Goodwin L."/>
            <person name="Pitluck S."/>
            <person name="Saunders E."/>
            <person name="Brettin T."/>
            <person name="Detter J.C."/>
            <person name="Han C."/>
            <person name="Tapia R."/>
            <person name="Larimer F."/>
            <person name="Land M."/>
            <person name="Hauser L."/>
            <person name="Woyke T."/>
            <person name="Lovley D."/>
            <person name="Kyrpides N."/>
            <person name="Ivanova N."/>
        </authorList>
    </citation>
    <scope>NUCLEOTIDE SEQUENCE [LARGE SCALE GENOMIC DNA]</scope>
    <source>
        <strain evidence="7">DSM 10642 / AEDII12DO</strain>
    </source>
</reference>
<dbReference type="KEGG" id="fpl:Ferp_1622"/>
<dbReference type="NCBIfam" id="TIGR04085">
    <property type="entry name" value="rSAM_more_4Fe4S"/>
    <property type="match status" value="1"/>
</dbReference>
<evidence type="ECO:0000256" key="3">
    <source>
        <dbReference type="ARBA" id="ARBA00023004"/>
    </source>
</evidence>
<feature type="domain" description="Radical SAM core" evidence="5">
    <location>
        <begin position="69"/>
        <end position="271"/>
    </location>
</feature>
<dbReference type="InterPro" id="IPR013785">
    <property type="entry name" value="Aldolase_TIM"/>
</dbReference>
<accession>D3RZ58</accession>
<keyword evidence="2" id="KW-0479">Metal-binding</keyword>
<evidence type="ECO:0000313" key="7">
    <source>
        <dbReference type="Proteomes" id="UP000002613"/>
    </source>
</evidence>
<keyword evidence="7" id="KW-1185">Reference proteome</keyword>
<dbReference type="SFLD" id="SFLDG01386">
    <property type="entry name" value="main_SPASM_domain-containing"/>
    <property type="match status" value="1"/>
</dbReference>
<dbReference type="Proteomes" id="UP000002613">
    <property type="component" value="Chromosome"/>
</dbReference>
<gene>
    <name evidence="6" type="ordered locus">Ferp_1622</name>
</gene>
<dbReference type="GO" id="GO:0051536">
    <property type="term" value="F:iron-sulfur cluster binding"/>
    <property type="evidence" value="ECO:0007669"/>
    <property type="project" value="UniProtKB-KW"/>
</dbReference>
<reference evidence="7" key="1">
    <citation type="submission" date="2010-02" db="EMBL/GenBank/DDBJ databases">
        <title>Complete sequence of Ferroglobus placidus DSM 10642.</title>
        <authorList>
            <consortium name="US DOE Joint Genome Institute"/>
            <person name="Lucas S."/>
            <person name="Copeland A."/>
            <person name="Lapidus A."/>
            <person name="Cheng J.-F."/>
            <person name="Bruce D."/>
            <person name="Goodwin L."/>
            <person name="Pitluck S."/>
            <person name="Saunders E."/>
            <person name="Brettin T."/>
            <person name="Detter J.C."/>
            <person name="Han C."/>
            <person name="Tapia R."/>
            <person name="Larimer F."/>
            <person name="Land M."/>
            <person name="Hauser L."/>
            <person name="Kyrpides N."/>
            <person name="Ivanova N."/>
            <person name="Holmes D."/>
            <person name="Lovley D."/>
            <person name="Kyrpides N."/>
            <person name="Anderson I.J."/>
            <person name="Woyke T."/>
        </authorList>
    </citation>
    <scope>NUCLEOTIDE SEQUENCE [LARGE SCALE GENOMIC DNA]</scope>
    <source>
        <strain evidence="7">DSM 10642 / AEDII12DO</strain>
    </source>
</reference>
<evidence type="ECO:0000256" key="4">
    <source>
        <dbReference type="ARBA" id="ARBA00023014"/>
    </source>
</evidence>
<dbReference type="eggNOG" id="arCOG00938">
    <property type="taxonomic scope" value="Archaea"/>
</dbReference>
<evidence type="ECO:0000259" key="5">
    <source>
        <dbReference type="PROSITE" id="PS51918"/>
    </source>
</evidence>
<keyword evidence="3" id="KW-0408">Iron</keyword>